<protein>
    <recommendedName>
        <fullName evidence="2">Tf2-1-like SH3-like domain-containing protein</fullName>
    </recommendedName>
</protein>
<feature type="region of interest" description="Disordered" evidence="1">
    <location>
        <begin position="139"/>
        <end position="158"/>
    </location>
</feature>
<dbReference type="Gene3D" id="3.10.10.10">
    <property type="entry name" value="HIV Type 1 Reverse Transcriptase, subunit A, domain 1"/>
    <property type="match status" value="1"/>
</dbReference>
<dbReference type="Proteomes" id="UP001289374">
    <property type="component" value="Unassembled WGS sequence"/>
</dbReference>
<dbReference type="PANTHER" id="PTHR35046:SF9">
    <property type="entry name" value="RNA-DIRECTED DNA POLYMERASE"/>
    <property type="match status" value="1"/>
</dbReference>
<dbReference type="InterPro" id="IPR043502">
    <property type="entry name" value="DNA/RNA_pol_sf"/>
</dbReference>
<dbReference type="Pfam" id="PF24626">
    <property type="entry name" value="SH3_Tf2-1"/>
    <property type="match status" value="1"/>
</dbReference>
<name>A0AAE1X765_9LAMI</name>
<feature type="region of interest" description="Disordered" evidence="1">
    <location>
        <begin position="1"/>
        <end position="52"/>
    </location>
</feature>
<organism evidence="3 4">
    <name type="scientific">Sesamum angolense</name>
    <dbReference type="NCBI Taxonomy" id="2727404"/>
    <lineage>
        <taxon>Eukaryota</taxon>
        <taxon>Viridiplantae</taxon>
        <taxon>Streptophyta</taxon>
        <taxon>Embryophyta</taxon>
        <taxon>Tracheophyta</taxon>
        <taxon>Spermatophyta</taxon>
        <taxon>Magnoliopsida</taxon>
        <taxon>eudicotyledons</taxon>
        <taxon>Gunneridae</taxon>
        <taxon>Pentapetalae</taxon>
        <taxon>asterids</taxon>
        <taxon>lamiids</taxon>
        <taxon>Lamiales</taxon>
        <taxon>Pedaliaceae</taxon>
        <taxon>Sesamum</taxon>
    </lineage>
</organism>
<feature type="domain" description="Tf2-1-like SH3-like" evidence="2">
    <location>
        <begin position="211"/>
        <end position="272"/>
    </location>
</feature>
<dbReference type="PANTHER" id="PTHR35046">
    <property type="entry name" value="ZINC KNUCKLE (CCHC-TYPE) FAMILY PROTEIN"/>
    <property type="match status" value="1"/>
</dbReference>
<keyword evidence="4" id="KW-1185">Reference proteome</keyword>
<reference evidence="3" key="2">
    <citation type="journal article" date="2024" name="Plant">
        <title>Genomic evolution and insights into agronomic trait innovations of Sesamum species.</title>
        <authorList>
            <person name="Miao H."/>
            <person name="Wang L."/>
            <person name="Qu L."/>
            <person name="Liu H."/>
            <person name="Sun Y."/>
            <person name="Le M."/>
            <person name="Wang Q."/>
            <person name="Wei S."/>
            <person name="Zheng Y."/>
            <person name="Lin W."/>
            <person name="Duan Y."/>
            <person name="Cao H."/>
            <person name="Xiong S."/>
            <person name="Wang X."/>
            <person name="Wei L."/>
            <person name="Li C."/>
            <person name="Ma Q."/>
            <person name="Ju M."/>
            <person name="Zhao R."/>
            <person name="Li G."/>
            <person name="Mu C."/>
            <person name="Tian Q."/>
            <person name="Mei H."/>
            <person name="Zhang T."/>
            <person name="Gao T."/>
            <person name="Zhang H."/>
        </authorList>
    </citation>
    <scope>NUCLEOTIDE SEQUENCE</scope>
    <source>
        <strain evidence="3">K16</strain>
    </source>
</reference>
<sequence>MVHQSIKIEQQLKQRGPVQRASNWSKIGPWKNNPKKDTSSTSKFKKEDPKLGDKFAANKDYEDVFLEKIPPSLPPICEIEHQINFMPEASLPNRPAYRTNSEETKEIKKQIKEWMAKGCVRESLSPCAVLVLLVPKKDGRARNTSKSSPRGSKKGKVVWKPEKERVNMDVKKHPEFVKQIYENVKSTIEKMTQQYMNRVNKGRKSVIFEPGDLVWLHLRKERFLDKRNSKLMPRGNGLFRVLERINNNPYKLDLPDKYGVSASFNICDLSPFYDEDNEEFEDDSFSRGGG</sequence>
<accession>A0AAE1X765</accession>
<evidence type="ECO:0000313" key="4">
    <source>
        <dbReference type="Proteomes" id="UP001289374"/>
    </source>
</evidence>
<evidence type="ECO:0000313" key="3">
    <source>
        <dbReference type="EMBL" id="KAK4406555.1"/>
    </source>
</evidence>
<dbReference type="EMBL" id="JACGWL010000003">
    <property type="protein sequence ID" value="KAK4406555.1"/>
    <property type="molecule type" value="Genomic_DNA"/>
</dbReference>
<comment type="caution">
    <text evidence="3">The sequence shown here is derived from an EMBL/GenBank/DDBJ whole genome shotgun (WGS) entry which is preliminary data.</text>
</comment>
<reference evidence="3" key="1">
    <citation type="submission" date="2020-06" db="EMBL/GenBank/DDBJ databases">
        <authorList>
            <person name="Li T."/>
            <person name="Hu X."/>
            <person name="Zhang T."/>
            <person name="Song X."/>
            <person name="Zhang H."/>
            <person name="Dai N."/>
            <person name="Sheng W."/>
            <person name="Hou X."/>
            <person name="Wei L."/>
        </authorList>
    </citation>
    <scope>NUCLEOTIDE SEQUENCE</scope>
    <source>
        <strain evidence="3">K16</strain>
        <tissue evidence="3">Leaf</tissue>
    </source>
</reference>
<gene>
    <name evidence="3" type="ORF">Sango_0662000</name>
</gene>
<proteinExistence type="predicted"/>
<dbReference type="InterPro" id="IPR056924">
    <property type="entry name" value="SH3_Tf2-1"/>
</dbReference>
<evidence type="ECO:0000259" key="2">
    <source>
        <dbReference type="Pfam" id="PF24626"/>
    </source>
</evidence>
<feature type="compositionally biased region" description="Basic and acidic residues" evidence="1">
    <location>
        <begin position="34"/>
        <end position="52"/>
    </location>
</feature>
<dbReference type="SUPFAM" id="SSF56672">
    <property type="entry name" value="DNA/RNA polymerases"/>
    <property type="match status" value="1"/>
</dbReference>
<evidence type="ECO:0000256" key="1">
    <source>
        <dbReference type="SAM" id="MobiDB-lite"/>
    </source>
</evidence>
<dbReference type="AlphaFoldDB" id="A0AAE1X765"/>